<evidence type="ECO:0000313" key="2">
    <source>
        <dbReference type="EMBL" id="MDG2945953.1"/>
    </source>
</evidence>
<keyword evidence="3" id="KW-1185">Reference proteome</keyword>
<comment type="caution">
    <text evidence="2">The sequence shown here is derived from an EMBL/GenBank/DDBJ whole genome shotgun (WGS) entry which is preliminary data.</text>
</comment>
<proteinExistence type="predicted"/>
<name>A0ABT6EQX6_9PAST</name>
<feature type="chain" id="PRO_5045250532" evidence="1">
    <location>
        <begin position="21"/>
        <end position="156"/>
    </location>
</feature>
<dbReference type="Proteomes" id="UP001216057">
    <property type="component" value="Unassembled WGS sequence"/>
</dbReference>
<evidence type="ECO:0000313" key="3">
    <source>
        <dbReference type="Proteomes" id="UP001216057"/>
    </source>
</evidence>
<reference evidence="2 3" key="1">
    <citation type="submission" date="2023-03" db="EMBL/GenBank/DDBJ databases">
        <title>Classification of Bisgaard taxon 6 and taxon 10 as Exercitatus varius gen. nov., spec. nov.</title>
        <authorList>
            <person name="Christensen H."/>
        </authorList>
    </citation>
    <scope>NUCLEOTIDE SEQUENCE [LARGE SCALE GENOMIC DNA]</scope>
    <source>
        <strain evidence="2 3">23350_01</strain>
    </source>
</reference>
<protein>
    <submittedName>
        <fullName evidence="2">Uncharacterized protein</fullName>
    </submittedName>
</protein>
<dbReference type="EMBL" id="JARQTX010000006">
    <property type="protein sequence ID" value="MDG2945953.1"/>
    <property type="molecule type" value="Genomic_DNA"/>
</dbReference>
<evidence type="ECO:0000256" key="1">
    <source>
        <dbReference type="SAM" id="SignalP"/>
    </source>
</evidence>
<feature type="signal peptide" evidence="1">
    <location>
        <begin position="1"/>
        <end position="20"/>
    </location>
</feature>
<dbReference type="RefSeq" id="WP_317485894.1">
    <property type="nucleotide sequence ID" value="NZ_JARQTX010000006.1"/>
</dbReference>
<sequence>MNQYSLITLIACFLSASVMASGNTQTSEETRPVAFLQVLDTSATQPKPMEGNRFSRKDKRQLCVVVRNVEIQENNQLIENIKAPAKITMEANNARLIADTDGKGYRAVFEIPRTEIKNDVVLQCWEFGKQDPVGEYHVDVQFNNVVFKNLKFEVLP</sequence>
<accession>A0ABT6EQX6</accession>
<keyword evidence="1" id="KW-0732">Signal</keyword>
<organism evidence="2 3">
    <name type="scientific">Exercitatus varius</name>
    <dbReference type="NCBI Taxonomy" id="67857"/>
    <lineage>
        <taxon>Bacteria</taxon>
        <taxon>Pseudomonadati</taxon>
        <taxon>Pseudomonadota</taxon>
        <taxon>Gammaproteobacteria</taxon>
        <taxon>Pasteurellales</taxon>
        <taxon>Pasteurellaceae</taxon>
        <taxon>Exercitatus</taxon>
    </lineage>
</organism>
<gene>
    <name evidence="2" type="ORF">P7M32_05860</name>
</gene>